<keyword evidence="3" id="KW-1185">Reference proteome</keyword>
<evidence type="ECO:0000313" key="3">
    <source>
        <dbReference type="Proteomes" id="UP001056693"/>
    </source>
</evidence>
<comment type="caution">
    <text evidence="2">The sequence shown here is derived from an EMBL/GenBank/DDBJ whole genome shotgun (WGS) entry which is preliminary data.</text>
</comment>
<feature type="compositionally biased region" description="Basic residues" evidence="1">
    <location>
        <begin position="70"/>
        <end position="91"/>
    </location>
</feature>
<dbReference type="Proteomes" id="UP001056693">
    <property type="component" value="Unassembled WGS sequence"/>
</dbReference>
<proteinExistence type="predicted"/>
<evidence type="ECO:0000256" key="1">
    <source>
        <dbReference type="SAM" id="MobiDB-lite"/>
    </source>
</evidence>
<name>A0ABT0NIW2_9FIRM</name>
<feature type="region of interest" description="Disordered" evidence="1">
    <location>
        <begin position="69"/>
        <end position="91"/>
    </location>
</feature>
<gene>
    <name evidence="2" type="ORF">E2N93_09270</name>
</gene>
<dbReference type="EMBL" id="SNUZ01000012">
    <property type="protein sequence ID" value="MCL3788188.1"/>
    <property type="molecule type" value="Genomic_DNA"/>
</dbReference>
<reference evidence="2 3" key="1">
    <citation type="submission" date="2019-03" db="EMBL/GenBank/DDBJ databases">
        <authorList>
            <person name="Molinero N."/>
            <person name="Sanchez B."/>
            <person name="Walker A."/>
            <person name="Duncan S."/>
            <person name="Delgado S."/>
            <person name="Margolles A."/>
        </authorList>
    </citation>
    <scope>NUCLEOTIDE SEQUENCE [LARGE SCALE GENOMIC DNA]</scope>
    <source>
        <strain evidence="2 3">IPLA60002</strain>
    </source>
</reference>
<evidence type="ECO:0000313" key="2">
    <source>
        <dbReference type="EMBL" id="MCL3788188.1"/>
    </source>
</evidence>
<dbReference type="RefSeq" id="WP_249377092.1">
    <property type="nucleotide sequence ID" value="NZ_SNUZ01000012.1"/>
</dbReference>
<accession>A0ABT0NIW2</accession>
<sequence length="91" mass="10484">MLKGYDSKDIIFIVADSKNDSVSKFSLLTKEYFDKNKITKPNDLTLGNSGKGTEFVIGKNGNKIQSLKLKNQKPKAKKRNNHKRIKHYHKY</sequence>
<organism evidence="2 3">
    <name type="scientific">Ruminococcus bromii</name>
    <dbReference type="NCBI Taxonomy" id="40518"/>
    <lineage>
        <taxon>Bacteria</taxon>
        <taxon>Bacillati</taxon>
        <taxon>Bacillota</taxon>
        <taxon>Clostridia</taxon>
        <taxon>Eubacteriales</taxon>
        <taxon>Oscillospiraceae</taxon>
        <taxon>Ruminococcus</taxon>
    </lineage>
</organism>
<protein>
    <submittedName>
        <fullName evidence="2">Uncharacterized protein</fullName>
    </submittedName>
</protein>